<comment type="caution">
    <text evidence="1">The sequence shown here is derived from an EMBL/GenBank/DDBJ whole genome shotgun (WGS) entry which is preliminary data.</text>
</comment>
<name>A0AAV3P8R2_LITER</name>
<dbReference type="EMBL" id="BAABME010001102">
    <property type="protein sequence ID" value="GAA0147583.1"/>
    <property type="molecule type" value="Genomic_DNA"/>
</dbReference>
<gene>
    <name evidence="1" type="ORF">LIER_07246</name>
</gene>
<sequence length="113" mass="12839">MESFTLRFGLMSSGVRKLDIDFCCNDELIPDSGLIVFPFEVLSSVCMLEYVQLSLCILEPNFQGPYNFLKELSLCLVPLVNGEVESMLSSCPQLMLLHLIYCKLPCKLLLRIR</sequence>
<reference evidence="1 2" key="1">
    <citation type="submission" date="2024-01" db="EMBL/GenBank/DDBJ databases">
        <title>The complete chloroplast genome sequence of Lithospermum erythrorhizon: insights into the phylogenetic relationship among Boraginaceae species and the maternal lineages of purple gromwells.</title>
        <authorList>
            <person name="Okada T."/>
            <person name="Watanabe K."/>
        </authorList>
    </citation>
    <scope>NUCLEOTIDE SEQUENCE [LARGE SCALE GENOMIC DNA]</scope>
</reference>
<protein>
    <submittedName>
        <fullName evidence="1">Uncharacterized protein</fullName>
    </submittedName>
</protein>
<dbReference type="AlphaFoldDB" id="A0AAV3P8R2"/>
<evidence type="ECO:0000313" key="1">
    <source>
        <dbReference type="EMBL" id="GAA0147583.1"/>
    </source>
</evidence>
<dbReference type="SUPFAM" id="SSF52047">
    <property type="entry name" value="RNI-like"/>
    <property type="match status" value="1"/>
</dbReference>
<organism evidence="1 2">
    <name type="scientific">Lithospermum erythrorhizon</name>
    <name type="common">Purple gromwell</name>
    <name type="synonym">Lithospermum officinale var. erythrorhizon</name>
    <dbReference type="NCBI Taxonomy" id="34254"/>
    <lineage>
        <taxon>Eukaryota</taxon>
        <taxon>Viridiplantae</taxon>
        <taxon>Streptophyta</taxon>
        <taxon>Embryophyta</taxon>
        <taxon>Tracheophyta</taxon>
        <taxon>Spermatophyta</taxon>
        <taxon>Magnoliopsida</taxon>
        <taxon>eudicotyledons</taxon>
        <taxon>Gunneridae</taxon>
        <taxon>Pentapetalae</taxon>
        <taxon>asterids</taxon>
        <taxon>lamiids</taxon>
        <taxon>Boraginales</taxon>
        <taxon>Boraginaceae</taxon>
        <taxon>Boraginoideae</taxon>
        <taxon>Lithospermeae</taxon>
        <taxon>Lithospermum</taxon>
    </lineage>
</organism>
<dbReference type="Proteomes" id="UP001454036">
    <property type="component" value="Unassembled WGS sequence"/>
</dbReference>
<keyword evidence="2" id="KW-1185">Reference proteome</keyword>
<proteinExistence type="predicted"/>
<accession>A0AAV3P8R2</accession>
<evidence type="ECO:0000313" key="2">
    <source>
        <dbReference type="Proteomes" id="UP001454036"/>
    </source>
</evidence>